<evidence type="ECO:0000313" key="1">
    <source>
        <dbReference type="EMBL" id="PXF62476.1"/>
    </source>
</evidence>
<protein>
    <submittedName>
        <fullName evidence="1">Uncharacterized protein</fullName>
    </submittedName>
</protein>
<organism evidence="1 2">
    <name type="scientific">Kangiella spongicola</name>
    <dbReference type="NCBI Taxonomy" id="796379"/>
    <lineage>
        <taxon>Bacteria</taxon>
        <taxon>Pseudomonadati</taxon>
        <taxon>Pseudomonadota</taxon>
        <taxon>Gammaproteobacteria</taxon>
        <taxon>Kangiellales</taxon>
        <taxon>Kangiellaceae</taxon>
        <taxon>Kangiella</taxon>
    </lineage>
</organism>
<dbReference type="EMBL" id="QICH01000003">
    <property type="protein sequence ID" value="PXF62476.1"/>
    <property type="molecule type" value="Genomic_DNA"/>
</dbReference>
<proteinExistence type="predicted"/>
<dbReference type="OrthoDB" id="9872564at2"/>
<keyword evidence="2" id="KW-1185">Reference proteome</keyword>
<sequence length="129" mass="14802">MDKFELADMNLSQLTAQQRLKITQGMVQEVVLALNLGNYSLIWRYLSDKFSESFNQEAFQALHQELTAEYSKLTTFELVDSTLITDKPDAPQLVETWKLSTQENNELKLTLTLSPKKEFLVIEDLSINA</sequence>
<accession>A0A318CZT5</accession>
<dbReference type="Proteomes" id="UP000247689">
    <property type="component" value="Unassembled WGS sequence"/>
</dbReference>
<evidence type="ECO:0000313" key="2">
    <source>
        <dbReference type="Proteomes" id="UP000247689"/>
    </source>
</evidence>
<reference evidence="1 2" key="1">
    <citation type="submission" date="2018-05" db="EMBL/GenBank/DDBJ databases">
        <title>Kangiella spongicola genome sequence.</title>
        <authorList>
            <person name="Maclea K.S."/>
            <person name="Goen A.E."/>
            <person name="Kelley C."/>
            <person name="Underriner A."/>
            <person name="Silverwood T."/>
            <person name="Trachtenberg A.M."/>
        </authorList>
    </citation>
    <scope>NUCLEOTIDE SEQUENCE [LARGE SCALE GENOMIC DNA]</scope>
    <source>
        <strain evidence="1 2">ATCC BAA-2076</strain>
    </source>
</reference>
<gene>
    <name evidence="1" type="ORF">DL796_09015</name>
</gene>
<comment type="caution">
    <text evidence="1">The sequence shown here is derived from an EMBL/GenBank/DDBJ whole genome shotgun (WGS) entry which is preliminary data.</text>
</comment>
<dbReference type="AlphaFoldDB" id="A0A318CZT5"/>
<name>A0A318CZT5_9GAMM</name>
<dbReference type="RefSeq" id="WP_110201385.1">
    <property type="nucleotide sequence ID" value="NZ_QICH01000003.1"/>
</dbReference>